<gene>
    <name evidence="4" type="ORF">L9F63_012717</name>
</gene>
<dbReference type="PROSITE" id="PS00134">
    <property type="entry name" value="TRYPSIN_HIS"/>
    <property type="match status" value="1"/>
</dbReference>
<dbReference type="PRINTS" id="PR00722">
    <property type="entry name" value="CHYMOTRYPSIN"/>
</dbReference>
<keyword evidence="1" id="KW-1015">Disulfide bond</keyword>
<dbReference type="GO" id="GO:0004252">
    <property type="term" value="F:serine-type endopeptidase activity"/>
    <property type="evidence" value="ECO:0007669"/>
    <property type="project" value="InterPro"/>
</dbReference>
<dbReference type="InterPro" id="IPR001254">
    <property type="entry name" value="Trypsin_dom"/>
</dbReference>
<dbReference type="SUPFAM" id="SSF50494">
    <property type="entry name" value="Trypsin-like serine proteases"/>
    <property type="match status" value="1"/>
</dbReference>
<organism evidence="4 5">
    <name type="scientific">Diploptera punctata</name>
    <name type="common">Pacific beetle cockroach</name>
    <dbReference type="NCBI Taxonomy" id="6984"/>
    <lineage>
        <taxon>Eukaryota</taxon>
        <taxon>Metazoa</taxon>
        <taxon>Ecdysozoa</taxon>
        <taxon>Arthropoda</taxon>
        <taxon>Hexapoda</taxon>
        <taxon>Insecta</taxon>
        <taxon>Pterygota</taxon>
        <taxon>Neoptera</taxon>
        <taxon>Polyneoptera</taxon>
        <taxon>Dictyoptera</taxon>
        <taxon>Blattodea</taxon>
        <taxon>Blaberoidea</taxon>
        <taxon>Blaberidae</taxon>
        <taxon>Diplopterinae</taxon>
        <taxon>Diploptera</taxon>
    </lineage>
</organism>
<reference evidence="4" key="2">
    <citation type="submission" date="2023-05" db="EMBL/GenBank/DDBJ databases">
        <authorList>
            <person name="Fouks B."/>
        </authorList>
    </citation>
    <scope>NUCLEOTIDE SEQUENCE</scope>
    <source>
        <strain evidence="4">Stay&amp;Tobe</strain>
        <tissue evidence="4">Testes</tissue>
    </source>
</reference>
<dbReference type="Pfam" id="PF00089">
    <property type="entry name" value="Trypsin"/>
    <property type="match status" value="1"/>
</dbReference>
<keyword evidence="2" id="KW-0378">Hydrolase</keyword>
<dbReference type="PROSITE" id="PS50240">
    <property type="entry name" value="TRYPSIN_DOM"/>
    <property type="match status" value="1"/>
</dbReference>
<feature type="non-terminal residue" evidence="4">
    <location>
        <position position="262"/>
    </location>
</feature>
<evidence type="ECO:0000259" key="3">
    <source>
        <dbReference type="PROSITE" id="PS50240"/>
    </source>
</evidence>
<proteinExistence type="predicted"/>
<accession>A0AAD8ABN3</accession>
<dbReference type="Proteomes" id="UP001233999">
    <property type="component" value="Unassembled WGS sequence"/>
</dbReference>
<dbReference type="Gene3D" id="2.40.10.10">
    <property type="entry name" value="Trypsin-like serine proteases"/>
    <property type="match status" value="2"/>
</dbReference>
<evidence type="ECO:0000256" key="1">
    <source>
        <dbReference type="ARBA" id="ARBA00023157"/>
    </source>
</evidence>
<keyword evidence="2" id="KW-0720">Serine protease</keyword>
<dbReference type="InterPro" id="IPR009003">
    <property type="entry name" value="Peptidase_S1_PA"/>
</dbReference>
<evidence type="ECO:0000256" key="2">
    <source>
        <dbReference type="RuleBase" id="RU363034"/>
    </source>
</evidence>
<dbReference type="InterPro" id="IPR018114">
    <property type="entry name" value="TRYPSIN_HIS"/>
</dbReference>
<dbReference type="AlphaFoldDB" id="A0AAD8ABN3"/>
<dbReference type="PANTHER" id="PTHR24258:SF116">
    <property type="entry name" value="FI16631P1-RELATED"/>
    <property type="match status" value="1"/>
</dbReference>
<feature type="domain" description="Peptidase S1" evidence="3">
    <location>
        <begin position="11"/>
        <end position="261"/>
    </location>
</feature>
<dbReference type="SMART" id="SM00020">
    <property type="entry name" value="Tryp_SPc"/>
    <property type="match status" value="1"/>
</dbReference>
<dbReference type="GO" id="GO:0006508">
    <property type="term" value="P:proteolysis"/>
    <property type="evidence" value="ECO:0007669"/>
    <property type="project" value="UniProtKB-KW"/>
</dbReference>
<dbReference type="PANTHER" id="PTHR24258">
    <property type="entry name" value="SERINE PROTEASE-RELATED"/>
    <property type="match status" value="1"/>
</dbReference>
<evidence type="ECO:0000313" key="5">
    <source>
        <dbReference type="Proteomes" id="UP001233999"/>
    </source>
</evidence>
<keyword evidence="5" id="KW-1185">Reference proteome</keyword>
<dbReference type="PROSITE" id="PS00135">
    <property type="entry name" value="TRYPSIN_SER"/>
    <property type="match status" value="1"/>
</dbReference>
<dbReference type="EMBL" id="JASPKZ010002295">
    <property type="protein sequence ID" value="KAJ9596088.1"/>
    <property type="molecule type" value="Genomic_DNA"/>
</dbReference>
<dbReference type="InterPro" id="IPR033116">
    <property type="entry name" value="TRYPSIN_SER"/>
</dbReference>
<dbReference type="InterPro" id="IPR043504">
    <property type="entry name" value="Peptidase_S1_PA_chymotrypsin"/>
</dbReference>
<reference evidence="4" key="1">
    <citation type="journal article" date="2023" name="IScience">
        <title>Live-bearing cockroach genome reveals convergent evolutionary mechanisms linked to viviparity in insects and beyond.</title>
        <authorList>
            <person name="Fouks B."/>
            <person name="Harrison M.C."/>
            <person name="Mikhailova A.A."/>
            <person name="Marchal E."/>
            <person name="English S."/>
            <person name="Carruthers M."/>
            <person name="Jennings E.C."/>
            <person name="Chiamaka E.L."/>
            <person name="Frigard R.A."/>
            <person name="Pippel M."/>
            <person name="Attardo G.M."/>
            <person name="Benoit J.B."/>
            <person name="Bornberg-Bauer E."/>
            <person name="Tobe S.S."/>
        </authorList>
    </citation>
    <scope>NUCLEOTIDE SEQUENCE</scope>
    <source>
        <strain evidence="4">Stay&amp;Tobe</strain>
    </source>
</reference>
<protein>
    <recommendedName>
        <fullName evidence="3">Peptidase S1 domain-containing protein</fullName>
    </recommendedName>
</protein>
<name>A0AAD8ABN3_DIPPU</name>
<sequence>CGQPEVVGFRIVHGEESLPGRWPWMAGIFKTYERDGKLRSSFCGGSLIGPRHVLTAAHCAYNHSRTNCNDCQIYVKLGDFDFERDDEPSSVQTFHVVEVRKHPLYEFRPDGNFHDLAIMVLDRAPQRSHYVMPLCLPPPSLRSDTFVGQSATMRPTNWSCMKVVVFLNSLSSRQSPRQSPRQSTGRERHRLPSVPIGLLTIRFSAKSPRQGDSGGPLMIKYDGRWVQIGVASFGTNYEHPYLPGVYVRVTEYMDWIQENILE</sequence>
<dbReference type="InterPro" id="IPR001314">
    <property type="entry name" value="Peptidase_S1A"/>
</dbReference>
<keyword evidence="2" id="KW-0645">Protease</keyword>
<evidence type="ECO:0000313" key="4">
    <source>
        <dbReference type="EMBL" id="KAJ9596088.1"/>
    </source>
</evidence>
<comment type="caution">
    <text evidence="4">The sequence shown here is derived from an EMBL/GenBank/DDBJ whole genome shotgun (WGS) entry which is preliminary data.</text>
</comment>
<dbReference type="CDD" id="cd00190">
    <property type="entry name" value="Tryp_SPc"/>
    <property type="match status" value="1"/>
</dbReference>